<dbReference type="EC" id="2.4.1.14" evidence="2"/>
<reference evidence="8" key="3">
    <citation type="submission" date="2008-01" db="EMBL/GenBank/DDBJ databases">
        <title>Analysis of a region of the Halothermothrix orenii genome encoding an alpha amylase (amyB) and expression, purification and characterization of recombinant AmyB.</title>
        <authorList>
            <person name="Mijits B.N."/>
            <person name="Patel B.K.C."/>
        </authorList>
    </citation>
    <scope>NUCLEOTIDE SEQUENCE</scope>
</reference>
<dbReference type="Pfam" id="PF00862">
    <property type="entry name" value="GT-B_Sucrose_synth"/>
    <property type="match status" value="1"/>
</dbReference>
<reference evidence="9" key="2">
    <citation type="journal article" date="2008" name="Plant Cell">
        <title>The structure of sucrose phosphate synthase from Halothermothrix orenii reveals its mechanism of action and binding mode.</title>
        <authorList>
            <person name="Chua T.K."/>
            <person name="Bujnicki J.M."/>
            <person name="Tan T.C."/>
            <person name="Huynh F."/>
            <person name="Patel B.K."/>
            <person name="Sivaraman J."/>
        </authorList>
    </citation>
    <scope>X-RAY CRYSTALLOGRAPHY (1.80 ANGSTROMS)</scope>
</reference>
<dbReference type="InterPro" id="IPR044161">
    <property type="entry name" value="SPS"/>
</dbReference>
<evidence type="ECO:0000256" key="5">
    <source>
        <dbReference type="ARBA" id="ARBA00047471"/>
    </source>
</evidence>
<sequence>MTRIKHVAFLNPQGNFDPADSYWTEHPDFGGQLVYVKEVSLALAEMGVQVDIITRRIKDENWPEFSGEIDYYQETNKVRIVRIPFGGDKFLPKEELWPYLHEYVNKIINFYREEGKFPQVVTTHYGDGGLAGVLLKNIKGLPFTFTGHSLGAQKMEKLNVNTSNFKEMDERFKFHRRIIAERLTMSYADKIIVSTSQERFGQYSHDLYRGAVNVEDDDKFSVIPPGVNTRVFDGEYGDKIKAKITKYLERDLGSERMELPAIIASSRLDQKKNHYGLVEAYVQNKELQDKANLVLTLRGIENPFEDYSRAGQEEKEILGKIIELIDNNDCRGKVSMFPLNSQQELAGCYAYLASKGSVFALTSFYEPFGLAPVEAMASGLPAVVTRNGGPAEILDGGKYGVLVDPEDPEDIARGLLKAFESEETWSAYQEKGKQRVEERYTWQETARGYLEVIQEIADRKDEEDEGGSLNIPDYFTNPGASNDEKLLDTFNKLWKE</sequence>
<comment type="catalytic activity">
    <reaction evidence="5">
        <text>beta-D-fructose 6-phosphate + UDP-alpha-D-glucose = sucrose 6(F)-phosphate + UDP + H(+)</text>
        <dbReference type="Rhea" id="RHEA:22172"/>
        <dbReference type="ChEBI" id="CHEBI:15378"/>
        <dbReference type="ChEBI" id="CHEBI:57634"/>
        <dbReference type="ChEBI" id="CHEBI:57723"/>
        <dbReference type="ChEBI" id="CHEBI:58223"/>
        <dbReference type="ChEBI" id="CHEBI:58885"/>
        <dbReference type="EC" id="2.4.1.14"/>
    </reaction>
</comment>
<organism evidence="8">
    <name type="scientific">Halothermothrix orenii</name>
    <dbReference type="NCBI Taxonomy" id="31909"/>
    <lineage>
        <taxon>Bacteria</taxon>
        <taxon>Bacillati</taxon>
        <taxon>Bacillota</taxon>
        <taxon>Clostridia</taxon>
        <taxon>Halanaerobiales</taxon>
        <taxon>Halothermotrichaceae</taxon>
        <taxon>Halothermothrix</taxon>
    </lineage>
</organism>
<keyword evidence="4" id="KW-0808">Transferase</keyword>
<dbReference type="PDB" id="2R60">
    <property type="method" value="X-ray"/>
    <property type="resolution" value="1.80 A"/>
    <property type="chains" value="A=1-496"/>
</dbReference>
<dbReference type="Gene3D" id="3.40.50.2000">
    <property type="entry name" value="Glycogen Phosphorylase B"/>
    <property type="match status" value="2"/>
</dbReference>
<evidence type="ECO:0000256" key="3">
    <source>
        <dbReference type="ARBA" id="ARBA00022676"/>
    </source>
</evidence>
<evidence type="ECO:0000256" key="1">
    <source>
        <dbReference type="ARBA" id="ARBA00006530"/>
    </source>
</evidence>
<evidence type="ECO:0000259" key="6">
    <source>
        <dbReference type="Pfam" id="PF00534"/>
    </source>
</evidence>
<dbReference type="AlphaFoldDB" id="B2CCB8"/>
<dbReference type="SUPFAM" id="SSF53756">
    <property type="entry name" value="UDP-Glycosyltransferase/glycogen phosphorylase"/>
    <property type="match status" value="1"/>
</dbReference>
<dbReference type="InterPro" id="IPR000368">
    <property type="entry name" value="Sucrose_synth_GT-B1"/>
</dbReference>
<dbReference type="PANTHER" id="PTHR46039:SF5">
    <property type="entry name" value="SUCROSE-PHOSPHATE SYNTHASE 3-RELATED"/>
    <property type="match status" value="1"/>
</dbReference>
<evidence type="ECO:0000256" key="4">
    <source>
        <dbReference type="ARBA" id="ARBA00022679"/>
    </source>
</evidence>
<protein>
    <recommendedName>
        <fullName evidence="2">sucrose-phosphate synthase</fullName>
        <ecNumber evidence="2">2.4.1.14</ecNumber>
    </recommendedName>
</protein>
<dbReference type="SMR" id="B2CCB8"/>
<name>B2CCB8_9FIRM</name>
<feature type="domain" description="Sucrose synthase first GT-B" evidence="7">
    <location>
        <begin position="6"/>
        <end position="232"/>
    </location>
</feature>
<keyword evidence="9" id="KW-0002">3D-structure</keyword>
<dbReference type="EMBL" id="EU404188">
    <property type="protein sequence ID" value="ACB11221.1"/>
    <property type="molecule type" value="Genomic_DNA"/>
</dbReference>
<dbReference type="EvolutionaryTrace" id="B2CCB8"/>
<evidence type="ECO:0000256" key="2">
    <source>
        <dbReference type="ARBA" id="ARBA00012536"/>
    </source>
</evidence>
<reference evidence="8" key="1">
    <citation type="journal article" date="2005" name="Acta Crystallogr. F Struct. Biol. Commun.">
        <title>Expression, purification and preliminary crystallographic analysis of sucrose phosphate synthase (SPS) from Halothermothrix orenii.</title>
        <authorList>
            <person name="Huynh F."/>
            <person name="Tan T.C."/>
            <person name="Swaminathan K."/>
            <person name="Patel B.K."/>
        </authorList>
    </citation>
    <scope>NUCLEOTIDE SEQUENCE</scope>
</reference>
<dbReference type="PDBsum" id="2R60"/>
<dbReference type="InterPro" id="IPR001296">
    <property type="entry name" value="Glyco_trans_1"/>
</dbReference>
<keyword evidence="3" id="KW-0328">Glycosyltransferase</keyword>
<dbReference type="Pfam" id="PF00534">
    <property type="entry name" value="Glycos_transf_1"/>
    <property type="match status" value="1"/>
</dbReference>
<evidence type="ECO:0000259" key="7">
    <source>
        <dbReference type="Pfam" id="PF00862"/>
    </source>
</evidence>
<evidence type="ECO:0000313" key="8">
    <source>
        <dbReference type="EMBL" id="ACB11221.1"/>
    </source>
</evidence>
<dbReference type="PANTHER" id="PTHR46039">
    <property type="entry name" value="SUCROSE-PHOSPHATE SYNTHASE 3-RELATED"/>
    <property type="match status" value="1"/>
</dbReference>
<comment type="similarity">
    <text evidence="1">Belongs to the glycosyltransferase 1 family.</text>
</comment>
<dbReference type="GO" id="GO:0046524">
    <property type="term" value="F:sucrose-phosphate synthase activity"/>
    <property type="evidence" value="ECO:0007669"/>
    <property type="project" value="UniProtKB-EC"/>
</dbReference>
<gene>
    <name evidence="8" type="primary">spsA</name>
</gene>
<feature type="domain" description="Glycosyl transferase family 1" evidence="6">
    <location>
        <begin position="258"/>
        <end position="435"/>
    </location>
</feature>
<dbReference type="OMA" id="GMNVYIV"/>
<accession>B2CCB8</accession>
<proteinExistence type="evidence at protein level"/>
<dbReference type="CAZy" id="GT4">
    <property type="family name" value="Glycosyltransferase Family 4"/>
</dbReference>
<evidence type="ECO:0007829" key="9">
    <source>
        <dbReference type="PDB" id="2R60"/>
    </source>
</evidence>